<accession>A0A2U1ZR54</accession>
<feature type="domain" description="Glyoxalase-like" evidence="1">
    <location>
        <begin position="15"/>
        <end position="193"/>
    </location>
</feature>
<dbReference type="Proteomes" id="UP000245166">
    <property type="component" value="Unassembled WGS sequence"/>
</dbReference>
<dbReference type="RefSeq" id="WP_109227841.1">
    <property type="nucleotide sequence ID" value="NZ_PYHR01000002.1"/>
</dbReference>
<dbReference type="OrthoDB" id="3227561at2"/>
<proteinExistence type="predicted"/>
<evidence type="ECO:0000259" key="1">
    <source>
        <dbReference type="Pfam" id="PF13468"/>
    </source>
</evidence>
<dbReference type="InterPro" id="IPR025870">
    <property type="entry name" value="Glyoxalase-like_dom"/>
</dbReference>
<comment type="caution">
    <text evidence="2">The sequence shown here is derived from an EMBL/GenBank/DDBJ whole genome shotgun (WGS) entry which is preliminary data.</text>
</comment>
<gene>
    <name evidence="2" type="ORF">C8046_00710</name>
</gene>
<organism evidence="2 3">
    <name type="scientific">Serinibacter arcticus</name>
    <dbReference type="NCBI Taxonomy" id="1655435"/>
    <lineage>
        <taxon>Bacteria</taxon>
        <taxon>Bacillati</taxon>
        <taxon>Actinomycetota</taxon>
        <taxon>Actinomycetes</taxon>
        <taxon>Micrococcales</taxon>
        <taxon>Beutenbergiaceae</taxon>
        <taxon>Serinibacter</taxon>
    </lineage>
</organism>
<keyword evidence="3" id="KW-1185">Reference proteome</keyword>
<dbReference type="Gene3D" id="3.10.180.10">
    <property type="entry name" value="2,3-Dihydroxybiphenyl 1,2-Dioxygenase, domain 1"/>
    <property type="match status" value="1"/>
</dbReference>
<dbReference type="PANTHER" id="PTHR40265">
    <property type="entry name" value="BLL2707 PROTEIN"/>
    <property type="match status" value="1"/>
</dbReference>
<dbReference type="Pfam" id="PF13468">
    <property type="entry name" value="Glyoxalase_3"/>
    <property type="match status" value="1"/>
</dbReference>
<evidence type="ECO:0000313" key="2">
    <source>
        <dbReference type="EMBL" id="PWD49458.1"/>
    </source>
</evidence>
<protein>
    <submittedName>
        <fullName evidence="2">VOC family protein</fullName>
    </submittedName>
</protein>
<sequence length="223" mass="23594">MSDTTTQRRTIPADLDHVVFAGPVLADAIDAVERLTGVRAAPGGKHPTGTANALIAFTIDGERVPHYLEVIGPDPEGERAAGEIDTFAIKHRSGPAVATFAIHPSDIVATAQRAADAGVDLGEILPLSRRTPSGELLEWRLTRGERRDPDPAIPFLIDWGTTAQPGLGDIPTLELLAVRVEHPDASALTEKYALLGVETEVVQADAFALVLTVAGPEGPVELR</sequence>
<dbReference type="PANTHER" id="PTHR40265:SF1">
    <property type="entry name" value="GLYOXALASE-LIKE DOMAIN-CONTAINING PROTEIN"/>
    <property type="match status" value="1"/>
</dbReference>
<dbReference type="EMBL" id="PYHR01000002">
    <property type="protein sequence ID" value="PWD49458.1"/>
    <property type="molecule type" value="Genomic_DNA"/>
</dbReference>
<name>A0A2U1ZR54_9MICO</name>
<reference evidence="2 3" key="1">
    <citation type="submission" date="2018-03" db="EMBL/GenBank/DDBJ databases">
        <title>Genome assembly of novel Miniimonas species PCH200.</title>
        <authorList>
            <person name="Thakur V."/>
            <person name="Kumar V."/>
            <person name="Singh D."/>
        </authorList>
    </citation>
    <scope>NUCLEOTIDE SEQUENCE [LARGE SCALE GENOMIC DNA]</scope>
    <source>
        <strain evidence="2 3">PCH200</strain>
    </source>
</reference>
<evidence type="ECO:0000313" key="3">
    <source>
        <dbReference type="Proteomes" id="UP000245166"/>
    </source>
</evidence>
<dbReference type="AlphaFoldDB" id="A0A2U1ZR54"/>
<dbReference type="InterPro" id="IPR029068">
    <property type="entry name" value="Glyas_Bleomycin-R_OHBP_Dase"/>
</dbReference>
<dbReference type="SUPFAM" id="SSF54593">
    <property type="entry name" value="Glyoxalase/Bleomycin resistance protein/Dihydroxybiphenyl dioxygenase"/>
    <property type="match status" value="1"/>
</dbReference>